<keyword evidence="2" id="KW-0472">Membrane</keyword>
<feature type="region of interest" description="Disordered" evidence="1">
    <location>
        <begin position="634"/>
        <end position="664"/>
    </location>
</feature>
<dbReference type="HOGENOM" id="CLU_388759_0_0_6"/>
<dbReference type="OrthoDB" id="6232704at2"/>
<evidence type="ECO:0000256" key="2">
    <source>
        <dbReference type="SAM" id="Phobius"/>
    </source>
</evidence>
<dbReference type="RefSeq" id="WP_004901676.1">
    <property type="nucleotide sequence ID" value="NZ_BBTI01000018.1"/>
</dbReference>
<keyword evidence="2" id="KW-1133">Transmembrane helix</keyword>
<dbReference type="PATRIC" id="fig|1341683.3.peg.1267"/>
<feature type="transmembrane region" description="Helical" evidence="2">
    <location>
        <begin position="20"/>
        <end position="40"/>
    </location>
</feature>
<accession>V2UQC2</accession>
<name>V2UQC2_9GAMM</name>
<dbReference type="STRING" id="396323.VH98_11610"/>
<organism evidence="3 4">
    <name type="scientific">Acinetobacter brisouii CIP 110357</name>
    <dbReference type="NCBI Taxonomy" id="1341683"/>
    <lineage>
        <taxon>Bacteria</taxon>
        <taxon>Pseudomonadati</taxon>
        <taxon>Pseudomonadota</taxon>
        <taxon>Gammaproteobacteria</taxon>
        <taxon>Moraxellales</taxon>
        <taxon>Moraxellaceae</taxon>
        <taxon>Acinetobacter</taxon>
    </lineage>
</organism>
<gene>
    <name evidence="3" type="ORF">P255_01279</name>
</gene>
<dbReference type="Proteomes" id="UP000018418">
    <property type="component" value="Unassembled WGS sequence"/>
</dbReference>
<comment type="caution">
    <text evidence="3">The sequence shown here is derived from an EMBL/GenBank/DDBJ whole genome shotgun (WGS) entry which is preliminary data.</text>
</comment>
<evidence type="ECO:0000256" key="1">
    <source>
        <dbReference type="SAM" id="MobiDB-lite"/>
    </source>
</evidence>
<proteinExistence type="predicted"/>
<feature type="compositionally biased region" description="Low complexity" evidence="1">
    <location>
        <begin position="647"/>
        <end position="662"/>
    </location>
</feature>
<sequence length="671" mass="68475">MIRKAQPNLATSQKGVATVLTVMLVGVALAVAILSTAYYIRSKQQAAVSSHAVTNAQAGAWAGVEILRKYLESLSESQLESLETGAISINASGITASIDTITAPATSADPYQIVATIKNTSSTAQAASTIQVLYNVMPTSTSSSSTGTGTSTGTTSAMDIYSNLDLSGGITFSQNGTGKVAINVYGDFSTGGVGLKGIDSLTTTGNVTLDSQAQINNIYSNGNVTLKGGASAQLISAKGWIDIKSGGTQGDLYADKYITISNGSLHNASTLSYIEFSSGGGSAQTFTAGDYVNVSGGGGSVNQVLAKGNVNLSTWGNISNVTSEGKLTCVSTGWDKYSWLKAVSFQSCSTKNATTLPAGTNSIVATGALVTVTAPSKPIVNALSYESQANYILSVDSSKNIIVTVQNVNGIPNGNYHIASYVENYNTYIGQLCSSVDKKNICTSTPVGYIYPKYSRADVIAYSGGTWSLNINGNSGYPSLAPGVFLFKGDLKLLQGKYVNTFLSTGNIDYGGSITSQAPNYAGASVVCNSTDFGRPTNLCSSSTSLIPASIGNIALLAGSCTNATTVALCQSTYTGGNISLGAQATVYGNVIAGNLLSTSGDSKIVGSLSAAGLGDTSKGSKFTGSTTIDLSTLKDHPDFSTGGGSSSSSSGSGSSSSTTTTATVQWARYL</sequence>
<dbReference type="EMBL" id="AYEU01000006">
    <property type="protein sequence ID" value="ESK50781.1"/>
    <property type="molecule type" value="Genomic_DNA"/>
</dbReference>
<reference evidence="3 4" key="1">
    <citation type="submission" date="2013-10" db="EMBL/GenBank/DDBJ databases">
        <title>The Genome Sequence of Acinetobacter brisouii CIP 110357.</title>
        <authorList>
            <consortium name="The Broad Institute Genomics Platform"/>
            <consortium name="The Broad Institute Genome Sequencing Center for Infectious Disease"/>
            <person name="Cerqueira G."/>
            <person name="Feldgarden M."/>
            <person name="Courvalin P."/>
            <person name="Grillot-Courvalin C."/>
            <person name="Clermont D."/>
            <person name="Rocha E."/>
            <person name="Yoon E.-J."/>
            <person name="Nemec A."/>
            <person name="Young S.K."/>
            <person name="Zeng Q."/>
            <person name="Gargeya S."/>
            <person name="Fitzgerald M."/>
            <person name="Abouelleil A."/>
            <person name="Alvarado L."/>
            <person name="Berlin A.M."/>
            <person name="Chapman S.B."/>
            <person name="Gainer-Dewar J."/>
            <person name="Goldberg J."/>
            <person name="Gnerre S."/>
            <person name="Griggs A."/>
            <person name="Gujja S."/>
            <person name="Hansen M."/>
            <person name="Howarth C."/>
            <person name="Imamovic A."/>
            <person name="Ireland A."/>
            <person name="Larimer J."/>
            <person name="McCowan C."/>
            <person name="Murphy C."/>
            <person name="Pearson M."/>
            <person name="Poon T.W."/>
            <person name="Priest M."/>
            <person name="Roberts A."/>
            <person name="Saif S."/>
            <person name="Shea T."/>
            <person name="Sykes S."/>
            <person name="Wortman J."/>
            <person name="Nusbaum C."/>
            <person name="Birren B."/>
        </authorList>
    </citation>
    <scope>NUCLEOTIDE SEQUENCE [LARGE SCALE GENOMIC DNA]</scope>
    <source>
        <strain evidence="3 4">CIP 110357</strain>
    </source>
</reference>
<evidence type="ECO:0000313" key="3">
    <source>
        <dbReference type="EMBL" id="ESK50781.1"/>
    </source>
</evidence>
<protein>
    <submittedName>
        <fullName evidence="3">Uncharacterized protein</fullName>
    </submittedName>
</protein>
<keyword evidence="4" id="KW-1185">Reference proteome</keyword>
<evidence type="ECO:0000313" key="4">
    <source>
        <dbReference type="Proteomes" id="UP000018418"/>
    </source>
</evidence>
<keyword evidence="2" id="KW-0812">Transmembrane</keyword>
<dbReference type="AlphaFoldDB" id="V2UQC2"/>